<dbReference type="GO" id="GO:0016787">
    <property type="term" value="F:hydrolase activity"/>
    <property type="evidence" value="ECO:0007669"/>
    <property type="project" value="InterPro"/>
</dbReference>
<dbReference type="KEGG" id="egu:105054568"/>
<dbReference type="PANTHER" id="PTHR23024">
    <property type="entry name" value="ARYLACETAMIDE DEACETYLASE"/>
    <property type="match status" value="1"/>
</dbReference>
<proteinExistence type="predicted"/>
<dbReference type="Proteomes" id="UP000504607">
    <property type="component" value="Chromosome 12"/>
</dbReference>
<gene>
    <name evidence="4" type="primary">LOC105054568</name>
</gene>
<keyword evidence="3" id="KW-1185">Reference proteome</keyword>
<feature type="domain" description="Alpha/beta hydrolase fold-3" evidence="2">
    <location>
        <begin position="114"/>
        <end position="333"/>
    </location>
</feature>
<evidence type="ECO:0000313" key="4">
    <source>
        <dbReference type="RefSeq" id="XP_010934403.2"/>
    </source>
</evidence>
<dbReference type="InterPro" id="IPR050466">
    <property type="entry name" value="Carboxylest/Gibb_receptor"/>
</dbReference>
<dbReference type="RefSeq" id="XP_010934403.2">
    <property type="nucleotide sequence ID" value="XM_010936101.3"/>
</dbReference>
<dbReference type="Gene3D" id="3.40.50.1820">
    <property type="entry name" value="alpha/beta hydrolase"/>
    <property type="match status" value="1"/>
</dbReference>
<feature type="signal peptide" evidence="1">
    <location>
        <begin position="1"/>
        <end position="28"/>
    </location>
</feature>
<dbReference type="Pfam" id="PF07859">
    <property type="entry name" value="Abhydrolase_3"/>
    <property type="match status" value="1"/>
</dbReference>
<dbReference type="InParanoid" id="A0A6I9RY30"/>
<reference evidence="4" key="1">
    <citation type="submission" date="2025-08" db="UniProtKB">
        <authorList>
            <consortium name="RefSeq"/>
        </authorList>
    </citation>
    <scope>IDENTIFICATION</scope>
</reference>
<dbReference type="OrthoDB" id="408631at2759"/>
<dbReference type="FunCoup" id="A0A6I9RY30">
    <property type="interactions" value="304"/>
</dbReference>
<feature type="chain" id="PRO_5026778266" evidence="1">
    <location>
        <begin position="29"/>
        <end position="363"/>
    </location>
</feature>
<accession>A0A6I9RY30</accession>
<evidence type="ECO:0000313" key="3">
    <source>
        <dbReference type="Proteomes" id="UP000504607"/>
    </source>
</evidence>
<evidence type="ECO:0000259" key="2">
    <source>
        <dbReference type="Pfam" id="PF07859"/>
    </source>
</evidence>
<sequence length="363" mass="39557">MLLAVHRWTRRAVRGFQLLLLILHPTQADHARVPKMGDVGGAAPAKGTSLFLQIVEHQDGTISRPTVPVVPPTGDDHPDSSSVLSKDVPLDPTHKSFLRIYRPNLPSSQKLPIVIFFHGGGFVVFSTASVFYHGFCEQMAAALPALVISLDYRLAPEHRLPAAYEDAVEAILWVRAQAQDPAAGEPWVTSGDFSRCFLMGSSSGANMAYHAGLRAVALELQPIRLVGLILNQPYFGGVERTRSELASEEDVVLPLCANDMMWRLALPEGADRDHEFSNPVVAPPRPIRLPRCMVKGCQGDPLIDRQRAFVKMLEEEEGASVVARLDEGGFHAIELFDPGRGQALFAEVRDFISSSVVDAAAAS</sequence>
<organism evidence="3 4">
    <name type="scientific">Elaeis guineensis var. tenera</name>
    <name type="common">Oil palm</name>
    <dbReference type="NCBI Taxonomy" id="51953"/>
    <lineage>
        <taxon>Eukaryota</taxon>
        <taxon>Viridiplantae</taxon>
        <taxon>Streptophyta</taxon>
        <taxon>Embryophyta</taxon>
        <taxon>Tracheophyta</taxon>
        <taxon>Spermatophyta</taxon>
        <taxon>Magnoliopsida</taxon>
        <taxon>Liliopsida</taxon>
        <taxon>Arecaceae</taxon>
        <taxon>Arecoideae</taxon>
        <taxon>Cocoseae</taxon>
        <taxon>Elaeidinae</taxon>
        <taxon>Elaeis</taxon>
    </lineage>
</organism>
<dbReference type="SUPFAM" id="SSF53474">
    <property type="entry name" value="alpha/beta-Hydrolases"/>
    <property type="match status" value="1"/>
</dbReference>
<dbReference type="InterPro" id="IPR013094">
    <property type="entry name" value="AB_hydrolase_3"/>
</dbReference>
<dbReference type="PANTHER" id="PTHR23024:SF393">
    <property type="entry name" value="OS08G0547800 PROTEIN"/>
    <property type="match status" value="1"/>
</dbReference>
<name>A0A6I9RY30_ELAGV</name>
<dbReference type="InterPro" id="IPR029058">
    <property type="entry name" value="AB_hydrolase_fold"/>
</dbReference>
<keyword evidence="1" id="KW-0732">Signal</keyword>
<dbReference type="GeneID" id="105054568"/>
<dbReference type="AlphaFoldDB" id="A0A6I9RY30"/>
<evidence type="ECO:0000256" key="1">
    <source>
        <dbReference type="SAM" id="SignalP"/>
    </source>
</evidence>
<protein>
    <submittedName>
        <fullName evidence="4">Probable carboxylesterase 8</fullName>
    </submittedName>
</protein>